<feature type="transmembrane region" description="Helical" evidence="8">
    <location>
        <begin position="351"/>
        <end position="371"/>
    </location>
</feature>
<feature type="transmembrane region" description="Helical" evidence="8">
    <location>
        <begin position="231"/>
        <end position="249"/>
    </location>
</feature>
<comment type="similarity">
    <text evidence="2 8">Belongs to the major facilitator superfamily. Bcr/CmlA family.</text>
</comment>
<sequence>MGPFSVDMYLPAFPALAQSLETTPGAVQGTLAVYFLGMAVGQVFYGPVADRFGRRAPLFAGLGLFALASAVCAAAPDIGSLTLARLAQALGGCSGMVIARAVVRDVTDERGAVRLMASLMLVMSIAPIVAPLVGGAMLPVFGWRGIFVVLALYGAAMMLLIALYLPETLPPERRRRDGLVATLGIWWGLLRDARFMGHALAGGFIIGGMFAYIIGSPFVFMELHGVQPGHYGFYFGANAVGIMVVGQVASRLAQKVAPARLLPVVLAVAAVAGLALLLVTATGAFGFRGIVVALFGYVAMIGAVMPLTVALGMGPHGRIAGNASALMGTLQFGIGAAVGAVLGLAQDGTALPMAAVIAACGVAGWAARATLAR</sequence>
<dbReference type="CDD" id="cd17320">
    <property type="entry name" value="MFS_MdfA_MDR_like"/>
    <property type="match status" value="1"/>
</dbReference>
<reference evidence="10 11" key="1">
    <citation type="submission" date="2021-03" db="EMBL/GenBank/DDBJ databases">
        <authorList>
            <person name="So Y."/>
        </authorList>
    </citation>
    <scope>NUCLEOTIDE SEQUENCE [LARGE SCALE GENOMIC DNA]</scope>
    <source>
        <strain evidence="10 11">PWR1</strain>
    </source>
</reference>
<dbReference type="PANTHER" id="PTHR23502:SF132">
    <property type="entry name" value="POLYAMINE TRANSPORTER 2-RELATED"/>
    <property type="match status" value="1"/>
</dbReference>
<evidence type="ECO:0000256" key="5">
    <source>
        <dbReference type="ARBA" id="ARBA00022692"/>
    </source>
</evidence>
<dbReference type="InterPro" id="IPR036259">
    <property type="entry name" value="MFS_trans_sf"/>
</dbReference>
<evidence type="ECO:0000256" key="6">
    <source>
        <dbReference type="ARBA" id="ARBA00022989"/>
    </source>
</evidence>
<protein>
    <recommendedName>
        <fullName evidence="8">Bcr/CflA family efflux transporter</fullName>
    </recommendedName>
</protein>
<dbReference type="EMBL" id="JAGIYZ010000026">
    <property type="protein sequence ID" value="MBP0466325.1"/>
    <property type="molecule type" value="Genomic_DNA"/>
</dbReference>
<dbReference type="PROSITE" id="PS50850">
    <property type="entry name" value="MFS"/>
    <property type="match status" value="1"/>
</dbReference>
<keyword evidence="3 8" id="KW-0813">Transport</keyword>
<dbReference type="Pfam" id="PF07690">
    <property type="entry name" value="MFS_1"/>
    <property type="match status" value="1"/>
</dbReference>
<feature type="transmembrane region" description="Helical" evidence="8">
    <location>
        <begin position="290"/>
        <end position="313"/>
    </location>
</feature>
<dbReference type="InterPro" id="IPR020846">
    <property type="entry name" value="MFS_dom"/>
</dbReference>
<evidence type="ECO:0000313" key="10">
    <source>
        <dbReference type="EMBL" id="MBP0466325.1"/>
    </source>
</evidence>
<dbReference type="InterPro" id="IPR011701">
    <property type="entry name" value="MFS"/>
</dbReference>
<feature type="transmembrane region" description="Helical" evidence="8">
    <location>
        <begin position="82"/>
        <end position="103"/>
    </location>
</feature>
<dbReference type="InterPro" id="IPR004812">
    <property type="entry name" value="Efflux_drug-R_Bcr/CmlA"/>
</dbReference>
<dbReference type="Gene3D" id="1.20.1720.10">
    <property type="entry name" value="Multidrug resistance protein D"/>
    <property type="match status" value="1"/>
</dbReference>
<feature type="transmembrane region" description="Helical" evidence="8">
    <location>
        <begin position="199"/>
        <end position="219"/>
    </location>
</feature>
<keyword evidence="11" id="KW-1185">Reference proteome</keyword>
<dbReference type="NCBIfam" id="NF008314">
    <property type="entry name" value="PRK11102.1"/>
    <property type="match status" value="1"/>
</dbReference>
<evidence type="ECO:0000313" key="11">
    <source>
        <dbReference type="Proteomes" id="UP000680815"/>
    </source>
</evidence>
<evidence type="ECO:0000256" key="4">
    <source>
        <dbReference type="ARBA" id="ARBA00022475"/>
    </source>
</evidence>
<evidence type="ECO:0000256" key="3">
    <source>
        <dbReference type="ARBA" id="ARBA00022448"/>
    </source>
</evidence>
<organism evidence="10 11">
    <name type="scientific">Roseomonas nitratireducens</name>
    <dbReference type="NCBI Taxonomy" id="2820810"/>
    <lineage>
        <taxon>Bacteria</taxon>
        <taxon>Pseudomonadati</taxon>
        <taxon>Pseudomonadota</taxon>
        <taxon>Alphaproteobacteria</taxon>
        <taxon>Acetobacterales</taxon>
        <taxon>Roseomonadaceae</taxon>
        <taxon>Roseomonas</taxon>
    </lineage>
</organism>
<keyword evidence="8" id="KW-0997">Cell inner membrane</keyword>
<comment type="caution">
    <text evidence="8">Lacks conserved residue(s) required for the propagation of feature annotation.</text>
</comment>
<feature type="transmembrane region" description="Helical" evidence="8">
    <location>
        <begin position="57"/>
        <end position="76"/>
    </location>
</feature>
<feature type="transmembrane region" description="Helical" evidence="8">
    <location>
        <begin position="115"/>
        <end position="140"/>
    </location>
</feature>
<feature type="transmembrane region" description="Helical" evidence="8">
    <location>
        <begin position="261"/>
        <end position="284"/>
    </location>
</feature>
<keyword evidence="7 8" id="KW-0472">Membrane</keyword>
<feature type="domain" description="Major facilitator superfamily (MFS) profile" evidence="9">
    <location>
        <begin position="1"/>
        <end position="373"/>
    </location>
</feature>
<accession>A0ABS4AY71</accession>
<dbReference type="NCBIfam" id="TIGR00710">
    <property type="entry name" value="efflux_Bcr_CflA"/>
    <property type="match status" value="1"/>
</dbReference>
<dbReference type="Proteomes" id="UP000680815">
    <property type="component" value="Unassembled WGS sequence"/>
</dbReference>
<evidence type="ECO:0000256" key="8">
    <source>
        <dbReference type="RuleBase" id="RU365088"/>
    </source>
</evidence>
<keyword evidence="6 8" id="KW-1133">Transmembrane helix</keyword>
<keyword evidence="5 8" id="KW-0812">Transmembrane</keyword>
<comment type="subcellular location">
    <subcellularLocation>
        <location evidence="8">Cell inner membrane</location>
        <topology evidence="8">Multi-pass membrane protein</topology>
    </subcellularLocation>
    <subcellularLocation>
        <location evidence="1">Cell membrane</location>
        <topology evidence="1">Multi-pass membrane protein</topology>
    </subcellularLocation>
</comment>
<gene>
    <name evidence="10" type="ORF">J5Y09_20525</name>
</gene>
<dbReference type="SUPFAM" id="SSF103473">
    <property type="entry name" value="MFS general substrate transporter"/>
    <property type="match status" value="1"/>
</dbReference>
<evidence type="ECO:0000259" key="9">
    <source>
        <dbReference type="PROSITE" id="PS50850"/>
    </source>
</evidence>
<evidence type="ECO:0000256" key="2">
    <source>
        <dbReference type="ARBA" id="ARBA00006236"/>
    </source>
</evidence>
<feature type="transmembrane region" description="Helical" evidence="8">
    <location>
        <begin position="146"/>
        <end position="166"/>
    </location>
</feature>
<feature type="transmembrane region" description="Helical" evidence="8">
    <location>
        <begin position="26"/>
        <end position="45"/>
    </location>
</feature>
<evidence type="ECO:0000256" key="1">
    <source>
        <dbReference type="ARBA" id="ARBA00004651"/>
    </source>
</evidence>
<comment type="caution">
    <text evidence="10">The sequence shown here is derived from an EMBL/GenBank/DDBJ whole genome shotgun (WGS) entry which is preliminary data.</text>
</comment>
<feature type="transmembrane region" description="Helical" evidence="8">
    <location>
        <begin position="325"/>
        <end position="345"/>
    </location>
</feature>
<evidence type="ECO:0000256" key="7">
    <source>
        <dbReference type="ARBA" id="ARBA00023136"/>
    </source>
</evidence>
<proteinExistence type="inferred from homology"/>
<keyword evidence="4" id="KW-1003">Cell membrane</keyword>
<name>A0ABS4AY71_9PROT</name>
<dbReference type="PANTHER" id="PTHR23502">
    <property type="entry name" value="MAJOR FACILITATOR SUPERFAMILY"/>
    <property type="match status" value="1"/>
</dbReference>